<evidence type="ECO:0000313" key="1">
    <source>
        <dbReference type="EMBL" id="JAD19453.1"/>
    </source>
</evidence>
<sequence>MMTRSPKRGAIT</sequence>
<proteinExistence type="predicted"/>
<reference evidence="1" key="1">
    <citation type="submission" date="2014-09" db="EMBL/GenBank/DDBJ databases">
        <authorList>
            <person name="Magalhaes I.L.F."/>
            <person name="Oliveira U."/>
            <person name="Santos F.R."/>
            <person name="Vidigal T.H.D.A."/>
            <person name="Brescovit A.D."/>
            <person name="Santos A.J."/>
        </authorList>
    </citation>
    <scope>NUCLEOTIDE SEQUENCE</scope>
    <source>
        <tissue evidence="1">Shoot tissue taken approximately 20 cm above the soil surface</tissue>
    </source>
</reference>
<name>A0A0A8Y2M8_ARUDO</name>
<organism evidence="1">
    <name type="scientific">Arundo donax</name>
    <name type="common">Giant reed</name>
    <name type="synonym">Donax arundinaceus</name>
    <dbReference type="NCBI Taxonomy" id="35708"/>
    <lineage>
        <taxon>Eukaryota</taxon>
        <taxon>Viridiplantae</taxon>
        <taxon>Streptophyta</taxon>
        <taxon>Embryophyta</taxon>
        <taxon>Tracheophyta</taxon>
        <taxon>Spermatophyta</taxon>
        <taxon>Magnoliopsida</taxon>
        <taxon>Liliopsida</taxon>
        <taxon>Poales</taxon>
        <taxon>Poaceae</taxon>
        <taxon>PACMAD clade</taxon>
        <taxon>Arundinoideae</taxon>
        <taxon>Arundineae</taxon>
        <taxon>Arundo</taxon>
    </lineage>
</organism>
<reference evidence="1" key="2">
    <citation type="journal article" date="2015" name="Data Brief">
        <title>Shoot transcriptome of the giant reed, Arundo donax.</title>
        <authorList>
            <person name="Barrero R.A."/>
            <person name="Guerrero F.D."/>
            <person name="Moolhuijzen P."/>
            <person name="Goolsby J.A."/>
            <person name="Tidwell J."/>
            <person name="Bellgard S.E."/>
            <person name="Bellgard M.I."/>
        </authorList>
    </citation>
    <scope>NUCLEOTIDE SEQUENCE</scope>
    <source>
        <tissue evidence="1">Shoot tissue taken approximately 20 cm above the soil surface</tissue>
    </source>
</reference>
<protein>
    <submittedName>
        <fullName evidence="1">Uncharacterized protein</fullName>
    </submittedName>
</protein>
<accession>A0A0A8Y2M8</accession>
<dbReference type="EMBL" id="GBRH01278442">
    <property type="protein sequence ID" value="JAD19453.1"/>
    <property type="molecule type" value="Transcribed_RNA"/>
</dbReference>